<evidence type="ECO:0000259" key="5">
    <source>
        <dbReference type="Pfam" id="PF12180"/>
    </source>
</evidence>
<protein>
    <submittedName>
        <fullName evidence="7">Centrosomal protein of 55 kDa-like isoform X2</fullName>
    </submittedName>
</protein>
<dbReference type="InterPro" id="IPR022008">
    <property type="entry name" value="EABR"/>
</dbReference>
<accession>A0A6P7JR00</accession>
<keyword evidence="2" id="KW-0963">Cytoplasm</keyword>
<dbReference type="GO" id="GO:0005737">
    <property type="term" value="C:cytoplasm"/>
    <property type="evidence" value="ECO:0007669"/>
    <property type="project" value="UniProtKB-SubCell"/>
</dbReference>
<feature type="compositionally biased region" description="Basic and acidic residues" evidence="4">
    <location>
        <begin position="216"/>
        <end position="233"/>
    </location>
</feature>
<dbReference type="Pfam" id="PF12180">
    <property type="entry name" value="EABR"/>
    <property type="match status" value="1"/>
</dbReference>
<organism evidence="6 7">
    <name type="scientific">Parambassis ranga</name>
    <name type="common">Indian glassy fish</name>
    <dbReference type="NCBI Taxonomy" id="210632"/>
    <lineage>
        <taxon>Eukaryota</taxon>
        <taxon>Metazoa</taxon>
        <taxon>Chordata</taxon>
        <taxon>Craniata</taxon>
        <taxon>Vertebrata</taxon>
        <taxon>Euteleostomi</taxon>
        <taxon>Actinopterygii</taxon>
        <taxon>Neopterygii</taxon>
        <taxon>Teleostei</taxon>
        <taxon>Neoteleostei</taxon>
        <taxon>Acanthomorphata</taxon>
        <taxon>Ovalentaria</taxon>
        <taxon>Ambassidae</taxon>
        <taxon>Parambassis</taxon>
    </lineage>
</organism>
<dbReference type="GO" id="GO:0000281">
    <property type="term" value="P:mitotic cytokinesis"/>
    <property type="evidence" value="ECO:0007669"/>
    <property type="project" value="InterPro"/>
</dbReference>
<evidence type="ECO:0000313" key="6">
    <source>
        <dbReference type="Proteomes" id="UP000515145"/>
    </source>
</evidence>
<dbReference type="InterPro" id="IPR038926">
    <property type="entry name" value="CEP55"/>
</dbReference>
<evidence type="ECO:0000256" key="4">
    <source>
        <dbReference type="SAM" id="MobiDB-lite"/>
    </source>
</evidence>
<dbReference type="RefSeq" id="XP_028279258.1">
    <property type="nucleotide sequence ID" value="XM_028423457.1"/>
</dbReference>
<dbReference type="Gene3D" id="1.20.5.1180">
    <property type="entry name" value="Geminin coiled-coil domain"/>
    <property type="match status" value="1"/>
</dbReference>
<reference evidence="7" key="1">
    <citation type="submission" date="2025-08" db="UniProtKB">
        <authorList>
            <consortium name="RefSeq"/>
        </authorList>
    </citation>
    <scope>IDENTIFICATION</scope>
</reference>
<feature type="region of interest" description="Disordered" evidence="4">
    <location>
        <begin position="189"/>
        <end position="273"/>
    </location>
</feature>
<name>A0A6P7JR00_9TELE</name>
<dbReference type="Proteomes" id="UP000515145">
    <property type="component" value="Chromosome 15"/>
</dbReference>
<dbReference type="GO" id="GO:0051896">
    <property type="term" value="P:regulation of phosphatidylinositol 3-kinase/protein kinase B signal transduction"/>
    <property type="evidence" value="ECO:0007669"/>
    <property type="project" value="InterPro"/>
</dbReference>
<proteinExistence type="predicted"/>
<feature type="region of interest" description="Disordered" evidence="4">
    <location>
        <begin position="127"/>
        <end position="146"/>
    </location>
</feature>
<dbReference type="PANTHER" id="PTHR31838:SF1">
    <property type="entry name" value="CENTROSOMAL PROTEIN OF 55 KDA"/>
    <property type="match status" value="1"/>
</dbReference>
<dbReference type="PANTHER" id="PTHR31838">
    <property type="entry name" value="CENTROSOMAL PROTEIN OF 55 KDA"/>
    <property type="match status" value="1"/>
</dbReference>
<feature type="compositionally biased region" description="Basic and acidic residues" evidence="4">
    <location>
        <begin position="248"/>
        <end position="262"/>
    </location>
</feature>
<comment type="subcellular location">
    <subcellularLocation>
        <location evidence="1">Cytoplasm</location>
    </subcellularLocation>
</comment>
<feature type="domain" description="TSG101 and ALIX binding" evidence="5">
    <location>
        <begin position="90"/>
        <end position="117"/>
    </location>
</feature>
<evidence type="ECO:0000256" key="2">
    <source>
        <dbReference type="ARBA" id="ARBA00022490"/>
    </source>
</evidence>
<feature type="compositionally biased region" description="Basic and acidic residues" evidence="4">
    <location>
        <begin position="190"/>
        <end position="207"/>
    </location>
</feature>
<dbReference type="GO" id="GO:0045184">
    <property type="term" value="P:establishment of protein localization"/>
    <property type="evidence" value="ECO:0007669"/>
    <property type="project" value="TreeGrafter"/>
</dbReference>
<gene>
    <name evidence="7" type="primary">LOC114447282</name>
</gene>
<dbReference type="AlphaFoldDB" id="A0A6P7JR00"/>
<keyword evidence="3" id="KW-0175">Coiled coil</keyword>
<evidence type="ECO:0000256" key="3">
    <source>
        <dbReference type="ARBA" id="ARBA00023054"/>
    </source>
</evidence>
<sequence length="302" mass="35486">MAASKYKRSMKTNVNSKLVMALNSLRKENTYLKKTLTELSQQHAEHSKQVERCLTLVSRRLDSLEEPGKKEVNPCYGMNMRMKPGGGAPALEENKQWLEYDQQREACVRGMMSRMLWLENQLNKANQARSQQHNEDYSDEDGASCPQANCRRRMQINYDTIDNLMDELINIRDHVKAIYDRLFSLEDSGENEHKELPQTEREDHHQSEDEEQQLSEDTKDLQSRLDKERRRSYTFELQEDVQDSDEYEERHSPPQHSRDRLRSSSNSSSCHNESILHCPNCHAVYPSNLYRELMNHLETCMD</sequence>
<evidence type="ECO:0000256" key="1">
    <source>
        <dbReference type="ARBA" id="ARBA00004496"/>
    </source>
</evidence>
<keyword evidence="6" id="KW-1185">Reference proteome</keyword>
<evidence type="ECO:0000313" key="7">
    <source>
        <dbReference type="RefSeq" id="XP_028279258.1"/>
    </source>
</evidence>
<feature type="compositionally biased region" description="Acidic residues" evidence="4">
    <location>
        <begin position="237"/>
        <end position="247"/>
    </location>
</feature>
<dbReference type="GeneID" id="114447282"/>
<dbReference type="GO" id="GO:0030496">
    <property type="term" value="C:midbody"/>
    <property type="evidence" value="ECO:0007669"/>
    <property type="project" value="TreeGrafter"/>
</dbReference>